<evidence type="ECO:0000259" key="6">
    <source>
        <dbReference type="PROSITE" id="PS50111"/>
    </source>
</evidence>
<keyword evidence="4" id="KW-0175">Coiled coil</keyword>
<dbReference type="KEGG" id="gfe:Gferi_09680"/>
<dbReference type="PANTHER" id="PTHR32089:SF112">
    <property type="entry name" value="LYSOZYME-LIKE PROTEIN-RELATED"/>
    <property type="match status" value="1"/>
</dbReference>
<dbReference type="CDD" id="cd06225">
    <property type="entry name" value="HAMP"/>
    <property type="match status" value="1"/>
</dbReference>
<dbReference type="PROSITE" id="PS50111">
    <property type="entry name" value="CHEMOTAXIS_TRANSDUC_2"/>
    <property type="match status" value="1"/>
</dbReference>
<feature type="transmembrane region" description="Helical" evidence="5">
    <location>
        <begin position="189"/>
        <end position="208"/>
    </location>
</feature>
<dbReference type="Proteomes" id="UP000095743">
    <property type="component" value="Chromosome"/>
</dbReference>
<keyword evidence="9" id="KW-1185">Reference proteome</keyword>
<dbReference type="EMBL" id="CP017269">
    <property type="protein sequence ID" value="AOT69826.1"/>
    <property type="molecule type" value="Genomic_DNA"/>
</dbReference>
<evidence type="ECO:0000256" key="3">
    <source>
        <dbReference type="PROSITE-ProRule" id="PRU00284"/>
    </source>
</evidence>
<protein>
    <recommendedName>
        <fullName evidence="10">Chemotaxis protein</fullName>
    </recommendedName>
</protein>
<accession>A0A1D8GFY7</accession>
<evidence type="ECO:0000256" key="4">
    <source>
        <dbReference type="SAM" id="Coils"/>
    </source>
</evidence>
<organism evidence="8 9">
    <name type="scientific">Geosporobacter ferrireducens</name>
    <dbReference type="NCBI Taxonomy" id="1424294"/>
    <lineage>
        <taxon>Bacteria</taxon>
        <taxon>Bacillati</taxon>
        <taxon>Bacillota</taxon>
        <taxon>Clostridia</taxon>
        <taxon>Peptostreptococcales</taxon>
        <taxon>Thermotaleaceae</taxon>
        <taxon>Geosporobacter</taxon>
    </lineage>
</organism>
<evidence type="ECO:0008006" key="10">
    <source>
        <dbReference type="Google" id="ProtNLM"/>
    </source>
</evidence>
<dbReference type="SMART" id="SM00304">
    <property type="entry name" value="HAMP"/>
    <property type="match status" value="1"/>
</dbReference>
<proteinExistence type="inferred from homology"/>
<sequence length="568" mass="63221">MKKIKWRNLKLGLKYMAALFTAVMLFVAATGLVSTYLFQNREAVSVIEATADRSVMLTHMMSLFITKQAIASNYVNSPQNRLIDEYDKIKKEFEELEAQMIPVLDTSELRLDFDIISKNNKQIDDYFKSDIVKNMEQNNIEDAIYGQVKISALLIPTTQVFEKIRVEVDMQRHKSLMDTYKKIDESIKILIISTALATVVGISIVLLISRSISSHLNQVVKMMSKIAKGELDLEEIYYQGRDEIGQLSSAMNEMLHSLRNMIQEIAVSATDIDNRTDSLRLVAVQVKQGSEQITVTMEEMSAGVEAQANSSNEIANSIFNLGKLIMRANETREELENSSEDIIGVVQNGNVQMKISVNNMIHINSIIGDAVKKIKQLDVNSKKISTLVQVINSIAEQTNLLALNAAIEAARAGEAGKGFAVVSEEIRKLAEQVGGSVKEITNIVLGIQSESKLMAESLEKGYGEIENGTYQIKTTGEIFERINNEVITMTEKIKQISENLNEISENGNAVNAEIEQITAISEENSAGIEETVASIQQQNSSIEMIEQNTYSLLNASKILKEIVSQFQL</sequence>
<evidence type="ECO:0000259" key="7">
    <source>
        <dbReference type="PROSITE" id="PS50885"/>
    </source>
</evidence>
<evidence type="ECO:0000313" key="9">
    <source>
        <dbReference type="Proteomes" id="UP000095743"/>
    </source>
</evidence>
<feature type="domain" description="HAMP" evidence="7">
    <location>
        <begin position="210"/>
        <end position="263"/>
    </location>
</feature>
<keyword evidence="5" id="KW-1133">Transmembrane helix</keyword>
<keyword evidence="5" id="KW-0812">Transmembrane</keyword>
<dbReference type="AlphaFoldDB" id="A0A1D8GFY7"/>
<evidence type="ECO:0000256" key="1">
    <source>
        <dbReference type="ARBA" id="ARBA00023224"/>
    </source>
</evidence>
<dbReference type="STRING" id="1424294.Gferi_09680"/>
<dbReference type="InterPro" id="IPR004089">
    <property type="entry name" value="MCPsignal_dom"/>
</dbReference>
<feature type="coiled-coil region" evidence="4">
    <location>
        <begin position="479"/>
        <end position="513"/>
    </location>
</feature>
<comment type="similarity">
    <text evidence="2">Belongs to the methyl-accepting chemotaxis (MCP) protein family.</text>
</comment>
<feature type="domain" description="Methyl-accepting transducer" evidence="6">
    <location>
        <begin position="282"/>
        <end position="518"/>
    </location>
</feature>
<evidence type="ECO:0000313" key="8">
    <source>
        <dbReference type="EMBL" id="AOT69826.1"/>
    </source>
</evidence>
<dbReference type="SMART" id="SM00283">
    <property type="entry name" value="MA"/>
    <property type="match status" value="1"/>
</dbReference>
<gene>
    <name evidence="8" type="ORF">Gferi_09680</name>
</gene>
<keyword evidence="1 3" id="KW-0807">Transducer</keyword>
<dbReference type="Pfam" id="PF00672">
    <property type="entry name" value="HAMP"/>
    <property type="match status" value="1"/>
</dbReference>
<dbReference type="Gene3D" id="1.10.287.950">
    <property type="entry name" value="Methyl-accepting chemotaxis protein"/>
    <property type="match status" value="1"/>
</dbReference>
<reference evidence="8 9" key="1">
    <citation type="submission" date="2016-09" db="EMBL/GenBank/DDBJ databases">
        <title>Genomic analysis reveals versatility of anaerobic energy metabolism of Geosporobacter ferrireducens IRF9 of phylum Firmicutes.</title>
        <authorList>
            <person name="Kim S.-J."/>
        </authorList>
    </citation>
    <scope>NUCLEOTIDE SEQUENCE [LARGE SCALE GENOMIC DNA]</scope>
    <source>
        <strain evidence="8 9">IRF9</strain>
    </source>
</reference>
<feature type="transmembrane region" description="Helical" evidence="5">
    <location>
        <begin position="15"/>
        <end position="38"/>
    </location>
</feature>
<evidence type="ECO:0000256" key="2">
    <source>
        <dbReference type="ARBA" id="ARBA00029447"/>
    </source>
</evidence>
<dbReference type="GO" id="GO:0016020">
    <property type="term" value="C:membrane"/>
    <property type="evidence" value="ECO:0007669"/>
    <property type="project" value="InterPro"/>
</dbReference>
<keyword evidence="5" id="KW-0472">Membrane</keyword>
<dbReference type="Pfam" id="PF00015">
    <property type="entry name" value="MCPsignal"/>
    <property type="match status" value="1"/>
</dbReference>
<dbReference type="GO" id="GO:0007165">
    <property type="term" value="P:signal transduction"/>
    <property type="evidence" value="ECO:0007669"/>
    <property type="project" value="UniProtKB-KW"/>
</dbReference>
<dbReference type="SUPFAM" id="SSF58104">
    <property type="entry name" value="Methyl-accepting chemotaxis protein (MCP) signaling domain"/>
    <property type="match status" value="1"/>
</dbReference>
<dbReference type="Gene3D" id="6.10.340.10">
    <property type="match status" value="1"/>
</dbReference>
<dbReference type="PANTHER" id="PTHR32089">
    <property type="entry name" value="METHYL-ACCEPTING CHEMOTAXIS PROTEIN MCPB"/>
    <property type="match status" value="1"/>
</dbReference>
<dbReference type="RefSeq" id="WP_069975924.1">
    <property type="nucleotide sequence ID" value="NZ_CP017269.1"/>
</dbReference>
<evidence type="ECO:0000256" key="5">
    <source>
        <dbReference type="SAM" id="Phobius"/>
    </source>
</evidence>
<name>A0A1D8GFY7_9FIRM</name>
<dbReference type="InterPro" id="IPR003660">
    <property type="entry name" value="HAMP_dom"/>
</dbReference>
<dbReference type="PROSITE" id="PS50885">
    <property type="entry name" value="HAMP"/>
    <property type="match status" value="1"/>
</dbReference>